<proteinExistence type="predicted"/>
<name>A0A0W0ZK84_9GAMM</name>
<dbReference type="OrthoDB" id="3611744at2"/>
<sequence>MKKIAILQSNYIPWKGYFDMIASVDEFILYDDMQFTKNDWRNRNKIKTTNGVDWISVPVGQNINRRIRDVELREDGWQKKHWKTLEYNYRRAPKYQEISSFLEPFYQKHYTHLSVLNRQLIEAICDYLGITTKITNSWDYTLIDGKTERLVDLCLQAGANEYLSGPAAFDYINAQLFADQGIKLSWFDYKGYPEYPQLWGEFTHEVSILDLLFNCGKDSVNYLRYVKK</sequence>
<evidence type="ECO:0000313" key="2">
    <source>
        <dbReference type="Proteomes" id="UP000054926"/>
    </source>
</evidence>
<accession>A0A0W0ZK84</accession>
<organism evidence="1 2">
    <name type="scientific">Legionella steelei</name>
    <dbReference type="NCBI Taxonomy" id="947033"/>
    <lineage>
        <taxon>Bacteria</taxon>
        <taxon>Pseudomonadati</taxon>
        <taxon>Pseudomonadota</taxon>
        <taxon>Gammaproteobacteria</taxon>
        <taxon>Legionellales</taxon>
        <taxon>Legionellaceae</taxon>
        <taxon>Legionella</taxon>
    </lineage>
</organism>
<gene>
    <name evidence="1" type="ORF">Lste_2795</name>
</gene>
<dbReference type="Pfam" id="PF08889">
    <property type="entry name" value="WbqC"/>
    <property type="match status" value="1"/>
</dbReference>
<dbReference type="InterPro" id="IPR014985">
    <property type="entry name" value="WbqC"/>
</dbReference>
<dbReference type="PATRIC" id="fig|947033.5.peg.2965"/>
<protein>
    <submittedName>
        <fullName evidence="1">WbqC-like protein family protein</fullName>
    </submittedName>
</protein>
<dbReference type="Proteomes" id="UP000054926">
    <property type="component" value="Unassembled WGS sequence"/>
</dbReference>
<keyword evidence="2" id="KW-1185">Reference proteome</keyword>
<comment type="caution">
    <text evidence="1">The sequence shown here is derived from an EMBL/GenBank/DDBJ whole genome shotgun (WGS) entry which is preliminary data.</text>
</comment>
<dbReference type="RefSeq" id="WP_058511562.1">
    <property type="nucleotide sequence ID" value="NZ_DAIOMV010000008.1"/>
</dbReference>
<dbReference type="EMBL" id="LNYY01000019">
    <property type="protein sequence ID" value="KTD69637.1"/>
    <property type="molecule type" value="Genomic_DNA"/>
</dbReference>
<reference evidence="1 2" key="1">
    <citation type="submission" date="2015-11" db="EMBL/GenBank/DDBJ databases">
        <title>Genomic analysis of 38 Legionella species identifies large and diverse effector repertoires.</title>
        <authorList>
            <person name="Burstein D."/>
            <person name="Amaro F."/>
            <person name="Zusman T."/>
            <person name="Lifshitz Z."/>
            <person name="Cohen O."/>
            <person name="Gilbert J.A."/>
            <person name="Pupko T."/>
            <person name="Shuman H.A."/>
            <person name="Segal G."/>
        </authorList>
    </citation>
    <scope>NUCLEOTIDE SEQUENCE [LARGE SCALE GENOMIC DNA]</scope>
    <source>
        <strain evidence="1 2">IMVS3376</strain>
    </source>
</reference>
<dbReference type="AlphaFoldDB" id="A0A0W0ZK84"/>
<dbReference type="STRING" id="947033.Lste_2795"/>
<evidence type="ECO:0000313" key="1">
    <source>
        <dbReference type="EMBL" id="KTD69637.1"/>
    </source>
</evidence>